<dbReference type="SUPFAM" id="SSF56281">
    <property type="entry name" value="Metallo-hydrolase/oxidoreductase"/>
    <property type="match status" value="1"/>
</dbReference>
<protein>
    <submittedName>
        <fullName evidence="4">MBL fold metallo-hydrolase</fullName>
    </submittedName>
</protein>
<evidence type="ECO:0000256" key="1">
    <source>
        <dbReference type="ARBA" id="ARBA00022801"/>
    </source>
</evidence>
<evidence type="ECO:0000256" key="2">
    <source>
        <dbReference type="SAM" id="SignalP"/>
    </source>
</evidence>
<keyword evidence="2" id="KW-0732">Signal</keyword>
<accession>A0ABT5KQC5</accession>
<dbReference type="Gene3D" id="3.60.15.10">
    <property type="entry name" value="Ribonuclease Z/Hydroxyacylglutathione hydrolase-like"/>
    <property type="match status" value="1"/>
</dbReference>
<sequence length="326" mass="35783">MKRILCFFAAWLVTTLSHGQQAPSPAPGTRVITLGTQGGPLPVGARAQPANAVVVQGRIYLVDSGNGVVGQLRRAGLDYRRVDRIFITHNHDDHNADWGTLMGLQWSTGRRSEIHVYGPAGTEGMLKGYLQYFEPNARIRSADARIAQRPADLFRAHDIRGGVIYKDDLVTVSAVENCHYHFDSNAAAEAIHDASYAYRFQTPDRVVVFSGDTGKCPVLTEFARDADLLVHEVISLPLMADSLQKFMASQPGKAPPGLFEGLMRHMEEDHTTPEDIGRLARGAKVKKVVLTHFAPGRDADPDEAYVDGVKQHYDGPVIAAKDLMVF</sequence>
<organism evidence="4 5">
    <name type="scientific">Roseateles koreensis</name>
    <dbReference type="NCBI Taxonomy" id="2987526"/>
    <lineage>
        <taxon>Bacteria</taxon>
        <taxon>Pseudomonadati</taxon>
        <taxon>Pseudomonadota</taxon>
        <taxon>Betaproteobacteria</taxon>
        <taxon>Burkholderiales</taxon>
        <taxon>Sphaerotilaceae</taxon>
        <taxon>Roseateles</taxon>
    </lineage>
</organism>
<dbReference type="CDD" id="cd07719">
    <property type="entry name" value="arylsulfatase_AtsA-like_MBL-fold"/>
    <property type="match status" value="1"/>
</dbReference>
<evidence type="ECO:0000259" key="3">
    <source>
        <dbReference type="SMART" id="SM00849"/>
    </source>
</evidence>
<dbReference type="InterPro" id="IPR036866">
    <property type="entry name" value="RibonucZ/Hydroxyglut_hydro"/>
</dbReference>
<dbReference type="PANTHER" id="PTHR46018">
    <property type="entry name" value="ZINC PHOSPHODIESTERASE ELAC PROTEIN 1"/>
    <property type="match status" value="1"/>
</dbReference>
<dbReference type="EMBL" id="JAQQXS010000004">
    <property type="protein sequence ID" value="MDC8784655.1"/>
    <property type="molecule type" value="Genomic_DNA"/>
</dbReference>
<dbReference type="PANTHER" id="PTHR46018:SF2">
    <property type="entry name" value="ZINC PHOSPHODIESTERASE ELAC PROTEIN 1"/>
    <property type="match status" value="1"/>
</dbReference>
<name>A0ABT5KQC5_9BURK</name>
<keyword evidence="5" id="KW-1185">Reference proteome</keyword>
<dbReference type="Pfam" id="PF12706">
    <property type="entry name" value="Lactamase_B_2"/>
    <property type="match status" value="1"/>
</dbReference>
<comment type="caution">
    <text evidence="4">The sequence shown here is derived from an EMBL/GenBank/DDBJ whole genome shotgun (WGS) entry which is preliminary data.</text>
</comment>
<dbReference type="InterPro" id="IPR001279">
    <property type="entry name" value="Metallo-B-lactamas"/>
</dbReference>
<feature type="signal peptide" evidence="2">
    <location>
        <begin position="1"/>
        <end position="19"/>
    </location>
</feature>
<gene>
    <name evidence="4" type="ORF">PRZ01_05575</name>
</gene>
<dbReference type="InterPro" id="IPR044094">
    <property type="entry name" value="AtsA-like_MBL-fold"/>
</dbReference>
<keyword evidence="1" id="KW-0378">Hydrolase</keyword>
<proteinExistence type="predicted"/>
<evidence type="ECO:0000313" key="5">
    <source>
        <dbReference type="Proteomes" id="UP001219862"/>
    </source>
</evidence>
<dbReference type="SMART" id="SM00849">
    <property type="entry name" value="Lactamase_B"/>
    <property type="match status" value="1"/>
</dbReference>
<feature type="domain" description="Metallo-beta-lactamase" evidence="3">
    <location>
        <begin position="49"/>
        <end position="258"/>
    </location>
</feature>
<reference evidence="4 5" key="1">
    <citation type="submission" date="2022-10" db="EMBL/GenBank/DDBJ databases">
        <title>paucibacter sp. hw8 Genome sequencing.</title>
        <authorList>
            <person name="Park S."/>
        </authorList>
    </citation>
    <scope>NUCLEOTIDE SEQUENCE [LARGE SCALE GENOMIC DNA]</scope>
    <source>
        <strain evidence="5">hw8</strain>
    </source>
</reference>
<dbReference type="Proteomes" id="UP001219862">
    <property type="component" value="Unassembled WGS sequence"/>
</dbReference>
<feature type="chain" id="PRO_5045447695" evidence="2">
    <location>
        <begin position="20"/>
        <end position="326"/>
    </location>
</feature>
<evidence type="ECO:0000313" key="4">
    <source>
        <dbReference type="EMBL" id="MDC8784655.1"/>
    </source>
</evidence>
<dbReference type="RefSeq" id="WP_273595775.1">
    <property type="nucleotide sequence ID" value="NZ_JAQQXS010000004.1"/>
</dbReference>